<name>A0A0K1EF12_CHOCO</name>
<accession>A0A0K1EF12</accession>
<reference evidence="1 2" key="1">
    <citation type="submission" date="2015-07" db="EMBL/GenBank/DDBJ databases">
        <title>Genome analysis of myxobacterium Chondromyces crocatus Cm c5 reveals a high potential for natural compound synthesis and the genetic basis for the loss of fruiting body formation.</title>
        <authorList>
            <person name="Zaburannyi N."/>
            <person name="Bunk B."/>
            <person name="Maier J."/>
            <person name="Overmann J."/>
            <person name="Mueller R."/>
        </authorList>
    </citation>
    <scope>NUCLEOTIDE SEQUENCE [LARGE SCALE GENOMIC DNA]</scope>
    <source>
        <strain evidence="1 2">Cm c5</strain>
    </source>
</reference>
<sequence>MGSLPFEGGRKAACIRQQGRRSALQTVFALSLGALFSCDGLDNIDVEVSGKAVVRAGTLLEELLDALNIPAFDSIDLTQELENQGVTKDDVDSVIMTQFVLTIEGPPEATFEFLDSVRFYAETSGQPKVLIGKIDEIPAGARQVALELVEGVELKPYVVAPRMKITGEISGRRPKQDTTVVADVVLDVDITIPGC</sequence>
<dbReference type="Proteomes" id="UP000067626">
    <property type="component" value="Chromosome"/>
</dbReference>
<dbReference type="AlphaFoldDB" id="A0A0K1EF12"/>
<gene>
    <name evidence="1" type="ORF">CMC5_033000</name>
</gene>
<dbReference type="RefSeq" id="WP_050431288.1">
    <property type="nucleotide sequence ID" value="NZ_CP012159.1"/>
</dbReference>
<dbReference type="EMBL" id="CP012159">
    <property type="protein sequence ID" value="AKT39153.1"/>
    <property type="molecule type" value="Genomic_DNA"/>
</dbReference>
<protein>
    <submittedName>
        <fullName evidence="1">Uncharacterized protein</fullName>
    </submittedName>
</protein>
<dbReference type="OrthoDB" id="5514009at2"/>
<dbReference type="KEGG" id="ccro:CMC5_033000"/>
<proteinExistence type="predicted"/>
<organism evidence="1 2">
    <name type="scientific">Chondromyces crocatus</name>
    <dbReference type="NCBI Taxonomy" id="52"/>
    <lineage>
        <taxon>Bacteria</taxon>
        <taxon>Pseudomonadati</taxon>
        <taxon>Myxococcota</taxon>
        <taxon>Polyangia</taxon>
        <taxon>Polyangiales</taxon>
        <taxon>Polyangiaceae</taxon>
        <taxon>Chondromyces</taxon>
    </lineage>
</organism>
<evidence type="ECO:0000313" key="1">
    <source>
        <dbReference type="EMBL" id="AKT39153.1"/>
    </source>
</evidence>
<keyword evidence="2" id="KW-1185">Reference proteome</keyword>
<evidence type="ECO:0000313" key="2">
    <source>
        <dbReference type="Proteomes" id="UP000067626"/>
    </source>
</evidence>